<name>A0A3P7Y2H7_HELPZ</name>
<evidence type="ECO:0000256" key="4">
    <source>
        <dbReference type="ARBA" id="ARBA00023136"/>
    </source>
</evidence>
<dbReference type="PANTHER" id="PTHR31357">
    <property type="entry name" value="SERPENTINE RECEPTOR CLASS ALPHA-10"/>
    <property type="match status" value="1"/>
</dbReference>
<dbReference type="Pfam" id="PF10292">
    <property type="entry name" value="7TM_GPCR_Srab"/>
    <property type="match status" value="1"/>
</dbReference>
<comment type="subcellular location">
    <subcellularLocation>
        <location evidence="1">Membrane</location>
        <topology evidence="1">Multi-pass membrane protein</topology>
    </subcellularLocation>
</comment>
<dbReference type="GO" id="GO:0004984">
    <property type="term" value="F:olfactory receptor activity"/>
    <property type="evidence" value="ECO:0007669"/>
    <property type="project" value="TreeGrafter"/>
</dbReference>
<accession>A0A3P7Y2H7</accession>
<reference evidence="7 8" key="1">
    <citation type="submission" date="2018-11" db="EMBL/GenBank/DDBJ databases">
        <authorList>
            <consortium name="Pathogen Informatics"/>
        </authorList>
    </citation>
    <scope>NUCLEOTIDE SEQUENCE [LARGE SCALE GENOMIC DNA]</scope>
</reference>
<evidence type="ECO:0000256" key="6">
    <source>
        <dbReference type="SAM" id="Phobius"/>
    </source>
</evidence>
<dbReference type="PANTHER" id="PTHR31357:SF5">
    <property type="entry name" value="SERPENTINE RECEPTOR CLASS ALPHA-1-RELATED"/>
    <property type="match status" value="1"/>
</dbReference>
<evidence type="ECO:0000256" key="5">
    <source>
        <dbReference type="ARBA" id="ARBA00037994"/>
    </source>
</evidence>
<keyword evidence="3 6" id="KW-1133">Transmembrane helix</keyword>
<dbReference type="AlphaFoldDB" id="A0A3P7Y2H7"/>
<dbReference type="WBParaSite" id="HPBE_0000965301-mRNA-1">
    <property type="protein sequence ID" value="HPBE_0000965301-mRNA-1"/>
    <property type="gene ID" value="HPBE_0000965301"/>
</dbReference>
<dbReference type="InterPro" id="IPR051080">
    <property type="entry name" value="Nematode_rcpt-like_serp_alpha"/>
</dbReference>
<protein>
    <submittedName>
        <fullName evidence="9">G_PROTEIN_RECEP_F1_2 domain-containing protein</fullName>
    </submittedName>
</protein>
<dbReference type="OrthoDB" id="5819201at2759"/>
<feature type="transmembrane region" description="Helical" evidence="6">
    <location>
        <begin position="151"/>
        <end position="175"/>
    </location>
</feature>
<evidence type="ECO:0000313" key="7">
    <source>
        <dbReference type="EMBL" id="VDO81686.1"/>
    </source>
</evidence>
<evidence type="ECO:0000313" key="8">
    <source>
        <dbReference type="Proteomes" id="UP000050761"/>
    </source>
</evidence>
<proteinExistence type="inferred from homology"/>
<dbReference type="Proteomes" id="UP000050761">
    <property type="component" value="Unassembled WGS sequence"/>
</dbReference>
<evidence type="ECO:0000256" key="2">
    <source>
        <dbReference type="ARBA" id="ARBA00022692"/>
    </source>
</evidence>
<keyword evidence="4 6" id="KW-0472">Membrane</keyword>
<reference evidence="9" key="2">
    <citation type="submission" date="2019-09" db="UniProtKB">
        <authorList>
            <consortium name="WormBaseParasite"/>
        </authorList>
    </citation>
    <scope>IDENTIFICATION</scope>
</reference>
<gene>
    <name evidence="7" type="ORF">HPBE_LOCUS9654</name>
</gene>
<feature type="transmembrane region" description="Helical" evidence="6">
    <location>
        <begin position="53"/>
        <end position="74"/>
    </location>
</feature>
<feature type="transmembrane region" description="Helical" evidence="6">
    <location>
        <begin position="22"/>
        <end position="41"/>
    </location>
</feature>
<dbReference type="GO" id="GO:0016020">
    <property type="term" value="C:membrane"/>
    <property type="evidence" value="ECO:0007669"/>
    <property type="project" value="UniProtKB-SubCell"/>
</dbReference>
<evidence type="ECO:0000256" key="3">
    <source>
        <dbReference type="ARBA" id="ARBA00022989"/>
    </source>
</evidence>
<sequence length="239" mass="27142">MTECPDAAAYISFIPQHISSSVHIAICIISIVVNLMFIRVCQRDLPCHQNFRVLILALIFVNFMHSLTYIVILMTHLVKVATSKEPCDVLVSGLFCYVTRLITSSCYTAHTTLLFGLLSERVIATKITRDVNSKYQASENLRVLRLLGPLLILHFVGYPFYFAISVVVQSLMAIFGELTFRVIYSVVYQSVLMIEGLMLFWEDEDVVILTPCIMDESKKIDKEKDLACYILKYGQTDCC</sequence>
<organism evidence="7">
    <name type="scientific">Heligmosomoides polygyrus</name>
    <name type="common">Parasitic roundworm</name>
    <dbReference type="NCBI Taxonomy" id="6339"/>
    <lineage>
        <taxon>Eukaryota</taxon>
        <taxon>Metazoa</taxon>
        <taxon>Ecdysozoa</taxon>
        <taxon>Nematoda</taxon>
        <taxon>Chromadorea</taxon>
        <taxon>Rhabditida</taxon>
        <taxon>Rhabditina</taxon>
        <taxon>Rhabditomorpha</taxon>
        <taxon>Strongyloidea</taxon>
        <taxon>Heligmosomidae</taxon>
        <taxon>Heligmosomoides</taxon>
    </lineage>
</organism>
<evidence type="ECO:0000256" key="1">
    <source>
        <dbReference type="ARBA" id="ARBA00004141"/>
    </source>
</evidence>
<dbReference type="EMBL" id="UZAH01026503">
    <property type="protein sequence ID" value="VDO81686.1"/>
    <property type="molecule type" value="Genomic_DNA"/>
</dbReference>
<feature type="transmembrane region" description="Helical" evidence="6">
    <location>
        <begin position="182"/>
        <end position="201"/>
    </location>
</feature>
<keyword evidence="8" id="KW-1185">Reference proteome</keyword>
<comment type="similarity">
    <text evidence="5">Belongs to the nematode receptor-like protein sra family.</text>
</comment>
<keyword evidence="2 6" id="KW-0812">Transmembrane</keyword>
<evidence type="ECO:0000313" key="9">
    <source>
        <dbReference type="WBParaSite" id="HPBE_0000965301-mRNA-1"/>
    </source>
</evidence>
<dbReference type="InterPro" id="IPR019408">
    <property type="entry name" value="7TM_GPCR_serpentine_rcpt_Srab"/>
</dbReference>